<reference evidence="7 8" key="1">
    <citation type="journal article" date="2016" name="Nat. Commun.">
        <title>Thousands of microbial genomes shed light on interconnected biogeochemical processes in an aquifer system.</title>
        <authorList>
            <person name="Anantharaman K."/>
            <person name="Brown C.T."/>
            <person name="Hug L.A."/>
            <person name="Sharon I."/>
            <person name="Castelle C.J."/>
            <person name="Probst A.J."/>
            <person name="Thomas B.C."/>
            <person name="Singh A."/>
            <person name="Wilkins M.J."/>
            <person name="Karaoz U."/>
            <person name="Brodie E.L."/>
            <person name="Williams K.H."/>
            <person name="Hubbard S.S."/>
            <person name="Banfield J.F."/>
        </authorList>
    </citation>
    <scope>NUCLEOTIDE SEQUENCE [LARGE SCALE GENOMIC DNA]</scope>
</reference>
<keyword evidence="4" id="KW-0472">Membrane</keyword>
<proteinExistence type="inferred from homology"/>
<dbReference type="NCBIfam" id="TIGR01730">
    <property type="entry name" value="RND_mfp"/>
    <property type="match status" value="1"/>
</dbReference>
<evidence type="ECO:0000256" key="3">
    <source>
        <dbReference type="ARBA" id="ARBA00022448"/>
    </source>
</evidence>
<name>A0A1F7H1Q5_9BACT</name>
<evidence type="ECO:0000256" key="1">
    <source>
        <dbReference type="ARBA" id="ARBA00004196"/>
    </source>
</evidence>
<dbReference type="InterPro" id="IPR058625">
    <property type="entry name" value="MdtA-like_BSH"/>
</dbReference>
<evidence type="ECO:0000256" key="2">
    <source>
        <dbReference type="ARBA" id="ARBA00009477"/>
    </source>
</evidence>
<evidence type="ECO:0000259" key="5">
    <source>
        <dbReference type="Pfam" id="PF25917"/>
    </source>
</evidence>
<feature type="domain" description="Multidrug resistance protein MdtA-like C-terminal permuted SH3" evidence="6">
    <location>
        <begin position="284"/>
        <end position="337"/>
    </location>
</feature>
<feature type="domain" description="Multidrug resistance protein MdtA-like barrel-sandwich hybrid" evidence="5">
    <location>
        <begin position="64"/>
        <end position="191"/>
    </location>
</feature>
<dbReference type="GO" id="GO:1990281">
    <property type="term" value="C:efflux pump complex"/>
    <property type="evidence" value="ECO:0007669"/>
    <property type="project" value="TreeGrafter"/>
</dbReference>
<dbReference type="PANTHER" id="PTHR30469">
    <property type="entry name" value="MULTIDRUG RESISTANCE PROTEIN MDTA"/>
    <property type="match status" value="1"/>
</dbReference>
<keyword evidence="3" id="KW-0813">Transport</keyword>
<dbReference type="Pfam" id="PF25917">
    <property type="entry name" value="BSH_RND"/>
    <property type="match status" value="1"/>
</dbReference>
<feature type="transmembrane region" description="Helical" evidence="4">
    <location>
        <begin position="12"/>
        <end position="29"/>
    </location>
</feature>
<sequence length="339" mass="38193">MKILTFVKRKKRTLIIIGIILAVSGFIFYQRLVNGKEEIQSTQVKRGNLEETLILSGEIKADKRAELRFQTTGQIASIKVKEGDSVQKGQLIALLDQRQLQKTLKKDLNDFLNARWDLDQQRDDYKDKALTVAMQRILDKSQFDLDNTITDVEIQQISIEYSQLFSPLDGIVTSTNNLQPGMNITAATAGFEIISPDSLYFEVTADQTEISKLQSGLTGKLLFDSYLDEEIVGTVDHVAFVPKANETGTVYAVKMSFINMSNGNLKYRVGMTGDVEFITQSKNNTLYIPFAFLQEDDKGTFVYIIKNNKKTRQTVTTGIETDEFIEILSGLSKGDMVYD</sequence>
<keyword evidence="4" id="KW-1133">Transmembrane helix</keyword>
<dbReference type="Pfam" id="PF25967">
    <property type="entry name" value="RND-MFP_C"/>
    <property type="match status" value="1"/>
</dbReference>
<organism evidence="7 8">
    <name type="scientific">Candidatus Roizmanbacteria bacterium RIFCSPHIGHO2_02_FULL_37_24</name>
    <dbReference type="NCBI Taxonomy" id="1802037"/>
    <lineage>
        <taxon>Bacteria</taxon>
        <taxon>Candidatus Roizmaniibacteriota</taxon>
    </lineage>
</organism>
<accession>A0A1F7H1Q5</accession>
<evidence type="ECO:0000259" key="6">
    <source>
        <dbReference type="Pfam" id="PF25967"/>
    </source>
</evidence>
<comment type="subcellular location">
    <subcellularLocation>
        <location evidence="1">Cell envelope</location>
    </subcellularLocation>
</comment>
<comment type="similarity">
    <text evidence="2">Belongs to the membrane fusion protein (MFP) (TC 8.A.1) family.</text>
</comment>
<dbReference type="EMBL" id="MFZM01000001">
    <property type="protein sequence ID" value="OGK24806.1"/>
    <property type="molecule type" value="Genomic_DNA"/>
</dbReference>
<dbReference type="AlphaFoldDB" id="A0A1F7H1Q5"/>
<evidence type="ECO:0000256" key="4">
    <source>
        <dbReference type="SAM" id="Phobius"/>
    </source>
</evidence>
<dbReference type="Gene3D" id="2.40.30.170">
    <property type="match status" value="1"/>
</dbReference>
<comment type="caution">
    <text evidence="7">The sequence shown here is derived from an EMBL/GenBank/DDBJ whole genome shotgun (WGS) entry which is preliminary data.</text>
</comment>
<keyword evidence="4" id="KW-0812">Transmembrane</keyword>
<dbReference type="SUPFAM" id="SSF111369">
    <property type="entry name" value="HlyD-like secretion proteins"/>
    <property type="match status" value="1"/>
</dbReference>
<dbReference type="GO" id="GO:0015562">
    <property type="term" value="F:efflux transmembrane transporter activity"/>
    <property type="evidence" value="ECO:0007669"/>
    <property type="project" value="TreeGrafter"/>
</dbReference>
<dbReference type="Proteomes" id="UP000177159">
    <property type="component" value="Unassembled WGS sequence"/>
</dbReference>
<dbReference type="PANTHER" id="PTHR30469:SF33">
    <property type="entry name" value="SLR1207 PROTEIN"/>
    <property type="match status" value="1"/>
</dbReference>
<dbReference type="InterPro" id="IPR006143">
    <property type="entry name" value="RND_pump_MFP"/>
</dbReference>
<gene>
    <name evidence="7" type="ORF">A3C24_00700</name>
</gene>
<evidence type="ECO:0000313" key="8">
    <source>
        <dbReference type="Proteomes" id="UP000177159"/>
    </source>
</evidence>
<dbReference type="Gene3D" id="2.40.420.20">
    <property type="match status" value="1"/>
</dbReference>
<dbReference type="InterPro" id="IPR058627">
    <property type="entry name" value="MdtA-like_C"/>
</dbReference>
<dbReference type="Gene3D" id="2.40.50.100">
    <property type="match status" value="1"/>
</dbReference>
<evidence type="ECO:0000313" key="7">
    <source>
        <dbReference type="EMBL" id="OGK24806.1"/>
    </source>
</evidence>
<protein>
    <submittedName>
        <fullName evidence="7">Uncharacterized protein</fullName>
    </submittedName>
</protein>